<protein>
    <submittedName>
        <fullName evidence="1">Uncharacterized protein</fullName>
    </submittedName>
</protein>
<sequence length="210" mass="22653">MGAIWDVDEFVEGGLKGLTKFIGTLEGFEDDVDGKYGIQVRLDFVNVEIIESVEPIKLDNKEHTEYIKQGTRKNSVNQKMVADWTAVAKEMGIGPIPSCFYGKPLMWTRATYDFGEDMTPGTAFVPSALSGDSAPTPGLDETVDVPEALETKVLEVLGDEGANADMVRGSLARKKSTREMLAELGGIDVLMASLVAAEVVAENDGLFTVA</sequence>
<gene>
    <name evidence="1" type="ORF">LCGC14_2822610</name>
</gene>
<evidence type="ECO:0000313" key="1">
    <source>
        <dbReference type="EMBL" id="KKK80526.1"/>
    </source>
</evidence>
<dbReference type="EMBL" id="LAZR01053540">
    <property type="protein sequence ID" value="KKK80526.1"/>
    <property type="molecule type" value="Genomic_DNA"/>
</dbReference>
<accession>A0A0F9B7R9</accession>
<comment type="caution">
    <text evidence="1">The sequence shown here is derived from an EMBL/GenBank/DDBJ whole genome shotgun (WGS) entry which is preliminary data.</text>
</comment>
<organism evidence="1">
    <name type="scientific">marine sediment metagenome</name>
    <dbReference type="NCBI Taxonomy" id="412755"/>
    <lineage>
        <taxon>unclassified sequences</taxon>
        <taxon>metagenomes</taxon>
        <taxon>ecological metagenomes</taxon>
    </lineage>
</organism>
<proteinExistence type="predicted"/>
<dbReference type="AlphaFoldDB" id="A0A0F9B7R9"/>
<name>A0A0F9B7R9_9ZZZZ</name>
<reference evidence="1" key="1">
    <citation type="journal article" date="2015" name="Nature">
        <title>Complex archaea that bridge the gap between prokaryotes and eukaryotes.</title>
        <authorList>
            <person name="Spang A."/>
            <person name="Saw J.H."/>
            <person name="Jorgensen S.L."/>
            <person name="Zaremba-Niedzwiedzka K."/>
            <person name="Martijn J."/>
            <person name="Lind A.E."/>
            <person name="van Eijk R."/>
            <person name="Schleper C."/>
            <person name="Guy L."/>
            <person name="Ettema T.J."/>
        </authorList>
    </citation>
    <scope>NUCLEOTIDE SEQUENCE</scope>
</reference>